<keyword evidence="4 6" id="KW-1133">Transmembrane helix</keyword>
<dbReference type="EMBL" id="JAUSTT010000017">
    <property type="protein sequence ID" value="MDQ0176937.1"/>
    <property type="molecule type" value="Genomic_DNA"/>
</dbReference>
<keyword evidence="5 6" id="KW-0472">Membrane</keyword>
<dbReference type="Pfam" id="PF09678">
    <property type="entry name" value="Caa3_CtaG"/>
    <property type="match status" value="1"/>
</dbReference>
<keyword evidence="2" id="KW-1003">Cell membrane</keyword>
<feature type="transmembrane region" description="Helical" evidence="6">
    <location>
        <begin position="119"/>
        <end position="138"/>
    </location>
</feature>
<keyword evidence="8" id="KW-1185">Reference proteome</keyword>
<reference evidence="7 8" key="1">
    <citation type="submission" date="2023-07" db="EMBL/GenBank/DDBJ databases">
        <title>Genomic Encyclopedia of Type Strains, Phase IV (KMG-IV): sequencing the most valuable type-strain genomes for metagenomic binning, comparative biology and taxonomic classification.</title>
        <authorList>
            <person name="Goeker M."/>
        </authorList>
    </citation>
    <scope>NUCLEOTIDE SEQUENCE [LARGE SCALE GENOMIC DNA]</scope>
    <source>
        <strain evidence="7 8">DSM 23837</strain>
    </source>
</reference>
<evidence type="ECO:0000256" key="4">
    <source>
        <dbReference type="ARBA" id="ARBA00022989"/>
    </source>
</evidence>
<protein>
    <submittedName>
        <fullName evidence="7">Membrane protein</fullName>
    </submittedName>
</protein>
<proteinExistence type="predicted"/>
<keyword evidence="3 6" id="KW-0812">Transmembrane</keyword>
<feature type="transmembrane region" description="Helical" evidence="6">
    <location>
        <begin position="231"/>
        <end position="249"/>
    </location>
</feature>
<evidence type="ECO:0000256" key="5">
    <source>
        <dbReference type="ARBA" id="ARBA00023136"/>
    </source>
</evidence>
<evidence type="ECO:0000313" key="7">
    <source>
        <dbReference type="EMBL" id="MDQ0176937.1"/>
    </source>
</evidence>
<comment type="subcellular location">
    <subcellularLocation>
        <location evidence="1">Cell membrane</location>
        <topology evidence="1">Multi-pass membrane protein</topology>
    </subcellularLocation>
</comment>
<feature type="transmembrane region" description="Helical" evidence="6">
    <location>
        <begin position="144"/>
        <end position="167"/>
    </location>
</feature>
<feature type="transmembrane region" description="Helical" evidence="6">
    <location>
        <begin position="179"/>
        <end position="201"/>
    </location>
</feature>
<dbReference type="RefSeq" id="WP_307230493.1">
    <property type="nucleotide sequence ID" value="NZ_JAUSTT010000017.1"/>
</dbReference>
<feature type="transmembrane region" description="Helical" evidence="6">
    <location>
        <begin position="78"/>
        <end position="99"/>
    </location>
</feature>
<feature type="transmembrane region" description="Helical" evidence="6">
    <location>
        <begin position="14"/>
        <end position="31"/>
    </location>
</feature>
<evidence type="ECO:0000256" key="6">
    <source>
        <dbReference type="SAM" id="Phobius"/>
    </source>
</evidence>
<name>A0ABT9WUP7_9BACI</name>
<evidence type="ECO:0000256" key="1">
    <source>
        <dbReference type="ARBA" id="ARBA00004651"/>
    </source>
</evidence>
<evidence type="ECO:0000313" key="8">
    <source>
        <dbReference type="Proteomes" id="UP001223586"/>
    </source>
</evidence>
<comment type="caution">
    <text evidence="7">The sequence shown here is derived from an EMBL/GenBank/DDBJ whole genome shotgun (WGS) entry which is preliminary data.</text>
</comment>
<sequence length="277" mass="31556">MIGKLFSDYAWYELWSPGYLIAIAIIVYLYLKKIVIPSKDINRNQIRYFFTAIALLFLMKGTPFAVLAANFFSAHIFGLMIMLFTIPPLLILGIPVASLRSFFWSYRKRHTMRLFTHPWVTAILFNAGLSVYLVPMIFNTVNKSSFLSLITELVLFIIGCLMWWTIISPLAEISKLSEFARVAYVFLTSLLLMPVGIFLLISSEPQYIFHGNPHWNNALTPLADQQLGGGFLKGIQLTAYGIALFLLMSQWSQKDKEAKEENTRVVQGIVIQLPSKK</sequence>
<organism evidence="7 8">
    <name type="scientific">Bacillus chungangensis</name>
    <dbReference type="NCBI Taxonomy" id="587633"/>
    <lineage>
        <taxon>Bacteria</taxon>
        <taxon>Bacillati</taxon>
        <taxon>Bacillota</taxon>
        <taxon>Bacilli</taxon>
        <taxon>Bacillales</taxon>
        <taxon>Bacillaceae</taxon>
        <taxon>Bacillus</taxon>
    </lineage>
</organism>
<evidence type="ECO:0000256" key="3">
    <source>
        <dbReference type="ARBA" id="ARBA00022692"/>
    </source>
</evidence>
<gene>
    <name evidence="7" type="ORF">J2S08_002816</name>
</gene>
<accession>A0ABT9WUP7</accession>
<dbReference type="InterPro" id="IPR019108">
    <property type="entry name" value="Caa3_assmbl_CtaG-rel"/>
</dbReference>
<evidence type="ECO:0000256" key="2">
    <source>
        <dbReference type="ARBA" id="ARBA00022475"/>
    </source>
</evidence>
<dbReference type="Proteomes" id="UP001223586">
    <property type="component" value="Unassembled WGS sequence"/>
</dbReference>
<feature type="transmembrane region" description="Helical" evidence="6">
    <location>
        <begin position="52"/>
        <end position="72"/>
    </location>
</feature>